<sequence>MEKFEGERKNKKKKWLNFLKFHVLLIHQSTKHSHKQLHTCKNLKTHLL</sequence>
<reference evidence="1" key="1">
    <citation type="submission" date="2018-02" db="EMBL/GenBank/DDBJ databases">
        <title>Rhizophora mucronata_Transcriptome.</title>
        <authorList>
            <person name="Meera S.P."/>
            <person name="Sreeshan A."/>
            <person name="Augustine A."/>
        </authorList>
    </citation>
    <scope>NUCLEOTIDE SEQUENCE</scope>
    <source>
        <tissue evidence="1">Leaf</tissue>
    </source>
</reference>
<dbReference type="EMBL" id="GGEC01091778">
    <property type="protein sequence ID" value="MBX72262.1"/>
    <property type="molecule type" value="Transcribed_RNA"/>
</dbReference>
<accession>A0A2P2QZ39</accession>
<proteinExistence type="predicted"/>
<organism evidence="1">
    <name type="scientific">Rhizophora mucronata</name>
    <name type="common">Asiatic mangrove</name>
    <dbReference type="NCBI Taxonomy" id="61149"/>
    <lineage>
        <taxon>Eukaryota</taxon>
        <taxon>Viridiplantae</taxon>
        <taxon>Streptophyta</taxon>
        <taxon>Embryophyta</taxon>
        <taxon>Tracheophyta</taxon>
        <taxon>Spermatophyta</taxon>
        <taxon>Magnoliopsida</taxon>
        <taxon>eudicotyledons</taxon>
        <taxon>Gunneridae</taxon>
        <taxon>Pentapetalae</taxon>
        <taxon>rosids</taxon>
        <taxon>fabids</taxon>
        <taxon>Malpighiales</taxon>
        <taxon>Rhizophoraceae</taxon>
        <taxon>Rhizophora</taxon>
    </lineage>
</organism>
<name>A0A2P2QZ39_RHIMU</name>
<evidence type="ECO:0000313" key="1">
    <source>
        <dbReference type="EMBL" id="MBX72262.1"/>
    </source>
</evidence>
<dbReference type="AlphaFoldDB" id="A0A2P2QZ39"/>
<protein>
    <submittedName>
        <fullName evidence="1">Uncharacterized protein</fullName>
    </submittedName>
</protein>